<dbReference type="SMART" id="SM01214">
    <property type="entry name" value="Fmp27_GFWDK"/>
    <property type="match status" value="1"/>
</dbReference>
<feature type="domain" description="FMP27 SW motif-containing RBG unit" evidence="3">
    <location>
        <begin position="1132"/>
        <end position="1234"/>
    </location>
</feature>
<dbReference type="Pfam" id="PF10344">
    <property type="entry name" value="Hobbit"/>
    <property type="match status" value="1"/>
</dbReference>
<dbReference type="EMBL" id="GG749425">
    <property type="protein sequence ID" value="EGE81316.1"/>
    <property type="molecule type" value="Genomic_DNA"/>
</dbReference>
<feature type="compositionally biased region" description="Polar residues" evidence="1">
    <location>
        <begin position="2658"/>
        <end position="2675"/>
    </location>
</feature>
<accession>F2TDK3</accession>
<dbReference type="OrthoDB" id="1562405at2759"/>
<dbReference type="PANTHER" id="PTHR15678:SF6">
    <property type="entry name" value="BRIDGE-LIKE LIPID TRANSFER PROTEIN FAMILY MEMBER 2"/>
    <property type="match status" value="1"/>
</dbReference>
<dbReference type="Proteomes" id="UP000007802">
    <property type="component" value="Unassembled WGS sequence"/>
</dbReference>
<evidence type="ECO:0000313" key="5">
    <source>
        <dbReference type="EMBL" id="EGE81316.1"/>
    </source>
</evidence>
<dbReference type="InterPro" id="IPR019449">
    <property type="entry name" value="FMP27_WPPW_RBG"/>
</dbReference>
<feature type="region of interest" description="Disordered" evidence="1">
    <location>
        <begin position="2653"/>
        <end position="2675"/>
    </location>
</feature>
<dbReference type="InterPro" id="IPR045167">
    <property type="entry name" value="Hobbit"/>
</dbReference>
<gene>
    <name evidence="5" type="ORF">BDDG_04257</name>
</gene>
<protein>
    <submittedName>
        <fullName evidence="5">Uncharacterized protein</fullName>
    </submittedName>
</protein>
<evidence type="ECO:0000259" key="2">
    <source>
        <dbReference type="SMART" id="SM01214"/>
    </source>
</evidence>
<evidence type="ECO:0000256" key="1">
    <source>
        <dbReference type="SAM" id="MobiDB-lite"/>
    </source>
</evidence>
<feature type="region of interest" description="Disordered" evidence="1">
    <location>
        <begin position="2046"/>
        <end position="2078"/>
    </location>
</feature>
<feature type="compositionally biased region" description="Basic and acidic residues" evidence="1">
    <location>
        <begin position="2046"/>
        <end position="2062"/>
    </location>
</feature>
<dbReference type="InterPro" id="IPR019415">
    <property type="entry name" value="FMP27_SW_RBG"/>
</dbReference>
<feature type="region of interest" description="Disordered" evidence="1">
    <location>
        <begin position="2002"/>
        <end position="2032"/>
    </location>
</feature>
<dbReference type="SMART" id="SM01215">
    <property type="entry name" value="Fmp27_SW"/>
    <property type="match status" value="1"/>
</dbReference>
<proteinExistence type="predicted"/>
<feature type="compositionally biased region" description="Polar residues" evidence="1">
    <location>
        <begin position="1057"/>
        <end position="1078"/>
    </location>
</feature>
<feature type="domain" description="FMP27 WPPW motif-containing RBG unit" evidence="4">
    <location>
        <begin position="1655"/>
        <end position="2182"/>
    </location>
</feature>
<feature type="compositionally biased region" description="Basic and acidic residues" evidence="1">
    <location>
        <begin position="2852"/>
        <end position="2866"/>
    </location>
</feature>
<dbReference type="HOGENOM" id="CLU_000592_0_0_1"/>
<feature type="region of interest" description="Disordered" evidence="1">
    <location>
        <begin position="94"/>
        <end position="134"/>
    </location>
</feature>
<feature type="region of interest" description="Disordered" evidence="1">
    <location>
        <begin position="2571"/>
        <end position="2634"/>
    </location>
</feature>
<dbReference type="InterPro" id="IPR019441">
    <property type="entry name" value="FMP27/BLTP2/Hobbit_GFWDK_RBG"/>
</dbReference>
<organism evidence="5">
    <name type="scientific">Ajellomyces dermatitidis (strain ATCC 18188 / CBS 674.68)</name>
    <name type="common">Blastomyces dermatitidis</name>
    <dbReference type="NCBI Taxonomy" id="653446"/>
    <lineage>
        <taxon>Eukaryota</taxon>
        <taxon>Fungi</taxon>
        <taxon>Dikarya</taxon>
        <taxon>Ascomycota</taxon>
        <taxon>Pezizomycotina</taxon>
        <taxon>Eurotiomycetes</taxon>
        <taxon>Eurotiomycetidae</taxon>
        <taxon>Onygenales</taxon>
        <taxon>Ajellomycetaceae</taxon>
        <taxon>Blastomyces</taxon>
    </lineage>
</organism>
<dbReference type="SMART" id="SM01216">
    <property type="entry name" value="Fmp27_WPPW"/>
    <property type="match status" value="1"/>
</dbReference>
<feature type="region of interest" description="Disordered" evidence="1">
    <location>
        <begin position="1057"/>
        <end position="1119"/>
    </location>
</feature>
<feature type="compositionally biased region" description="Low complexity" evidence="1">
    <location>
        <begin position="723"/>
        <end position="734"/>
    </location>
</feature>
<feature type="compositionally biased region" description="Polar residues" evidence="1">
    <location>
        <begin position="2825"/>
        <end position="2840"/>
    </location>
</feature>
<dbReference type="PANTHER" id="PTHR15678">
    <property type="entry name" value="ANTIGEN MLAA-22-RELATED"/>
    <property type="match status" value="1"/>
</dbReference>
<evidence type="ECO:0000259" key="4">
    <source>
        <dbReference type="SMART" id="SM01216"/>
    </source>
</evidence>
<feature type="compositionally biased region" description="Low complexity" evidence="1">
    <location>
        <begin position="2542"/>
        <end position="2555"/>
    </location>
</feature>
<feature type="region of interest" description="Disordered" evidence="1">
    <location>
        <begin position="1893"/>
        <end position="1934"/>
    </location>
</feature>
<feature type="region of interest" description="Disordered" evidence="1">
    <location>
        <begin position="695"/>
        <end position="736"/>
    </location>
</feature>
<name>F2TDK3_AJEDA</name>
<feature type="compositionally biased region" description="Basic and acidic residues" evidence="1">
    <location>
        <begin position="1084"/>
        <end position="1105"/>
    </location>
</feature>
<sequence>MTIWSPTAILVALLLLYLVSFILFAIIRIATGVSIQRVGYFSLRRIAYSPKEGVEVSVRLLGLSLHRPSFAQPTWISLRLKELALTIDPQVLNSGSRDATQAPQSEDSDTGSEKDDVLGAGFQSQSGPGHKTRSKAWKRLTVVKEWIKRLHRWIQWLVIMDVVALDTILKVVDAGEIHIGRLTMAVDTRKKMMARGKLFRHKKDPRGDQRPAEWIFNVRNILLAADGCEPVEIVDNIGLNIHGLLHKDLEGLRDVSIAIKAGRLHVPYDDLMKLATSVKASLPVPKNAAGEPTENGISFADIVEELDQPGSREEAIVQTVADSREFLSSLLRGIQEIQVALSFFRLSQVVESVHPKRPLYLNVVTHEIGIDFHRMDPNRPAHRMYFQRDDIAHQALLAAISLSVSLDDNMGETDKILYIPMATTTIKTTFPSKTVSYSENRGVAERNTNVLFANLVVTSPSIDVEPKHLSQILFILQKRKSPPRSKTRNNHIIISHLLPKASIKLSVHEPVLRFVLPLADTGQDHSYNMLVSSISSISLDIESSHSAEEGIHYSLSSIYRVAAHQLYYQTFFGSKYRLLNTETMEVKIHLNASPEVCVVASGSLNTFSIHLVSGEVSRGVHQVIDQFHSHVQSTKLSTSLDASPPSLLRRLPPWLLQFQFEASGFSVEVAGIDNSIGTTTRGMVLQLQGWTADYQSQKSEPHQRSVKRRTPSHSTTTDEHSFRFTSSSSASRKSLQGQADGRRLAFHVRGLEGFVMESADFMEPESFISVPRFEVALSTSSDLQGPIFHINSTVKAIYLDCSLYRYYAVGIAVSVLRDAFLRPRTAKPSAPSNLPGATKKFGPLDAPIRLMSAELITVDIKASLIQIKCTMPADPPMMLQIYGFAAGRHRWSAPFMRSQLIRLHAEAPKIQGTWARIVSVNNIRVGLRETRRKPDGSVIEEKSVDVSTEFIRVAVPHQMIMYRIFDNFINTAKSVQQLNHRFKTRTNEYVLEKHPEGPKRVPRISLRSKALLFELEDDAFEWKLGCIYRLGLLEQKQRLAREEAFYMKAKRLKELQQRQASSRYRTQSSHAIPGTRSTARSRKRGEQVRSKSADGRPRSGSEPRGRRPTRTVRYNPEGVPSISDSFKVSSEEALFKLQEHNARSWRLRIDTSMRFQNTAIKEIRSMFSGADEPPEDMHDDENILNVPNRPGLLSALISDVHLVIDKPSFPINEYPHFLHRIGKGMPLDMKYSLLIPMNIQLDMGEARANLRDYPLDLLHIPGLRHGQSPRLPSWSLRTDVVIAEEFRDYESSRHVMVNIVPPNEGSDGVMHTGFSIDVRRTVSPVKTYSDAIFEINTSLPTSISWGMSYQPVIQDMMKIIEGFSKPEIDPSERVGFWDKIRLSFHSRINVVWKGDGDVHLRLKGSRDPYVVTGYGAGFVMCWRKDVQWEIHTRDDPREFMAVTGGEYVLAIPDYSHQARHSYDATFDSDSTSLRSSKDASLFKKVIMKLSGNVRWLSGLVFERNINASERSFDFKPHYDVVLKNPRYIPPDDLKDYDAFRGFRSNHIHLSLAVVAPVSRVWSVSNREPSTSYNTVHLTPRFFTHFFSWWSLFSGVMSLPVRQGPLWPGVTKTSKKFGRHLATVKYNLFLSPLFVAHIYKHKDAEDYSEEVVSATGIKVRLDSFMLDLHQRRELVNVMVKGRSKQTKASTMRINRAQLDFISADFRAVSVAIAGTNLADVDAADGILSSFQQPTAPADLSRFTIPDQDFNWVDMDDFVELDWMLISESNPRTRILPLAYSPRFSYFRQTDHEERGVDETGYSPFGDEPSHHCVMSQDNDPRRVQMELIKERLDSLDAQIVAHNRMIGEQELRVVRDSHAADGLKSQYELFVRQGESLQRRRKFLDDGLQRLRKQLAGDAESNGRGSERSHRTPASAMGQSPSSEQGSDDAEIDGLYASPNDEFISDFDNRFIIHNIQLKWNNSLRNIILRYIHQVSQRRGFVYYMSRRAVKFILDIVEEQGKSKLRSREAGKQPPSTSASPSDSDEQQPDDDEISVEDRIEQLLNDAKRFVNADDPTPKETRRQSSIAEAGDKIAPDFTPQNSYHLRLIAPQIQLQSEKNKKAVALVTAKGMQLKVVSIMDKHRVSDDVSGLVQRRFTLDMDSAQFFVTTQKSLFKHLHLYSGNRYGNAPGSAWPPWVSLECMFDFDLDPSGFSRIIQKTSASLRYDKYNTLRLKYNEKIASENDEDNPVDLPTYNEDRMDQILVEFSHVRAICDSDQYYSMYIIVLDLLLFSEPLEKVRSEKLEKIMLASDFSDLRGAPQMVSRLQQRIRQLEEIKNVFQIQAKYLDSQGWQDWIALERDLALCEDELFFIMKAITTSQRKSEERTVSHSSGVLRWALSASELVWHLMTSPQEPLVEFQLRNASYARTDNIDGSNRNTIEIQQIYGLNLLPSAIYPQMIVPYLDEHRKTPQNEDDNLLKVDWFMLEAVAGIPVLNHFEVTLLPLKVQLERELGKKLFEYIFPGMGSNAFENGAFSPFMIKHMRPQEDGSDSEEDHTEPVTPASSTGSGSADDAQSFILGPGAMENRLKPTLTFSDHRRSVSPSQRTKGLAMTPLHKDNPRRHLAAGDRPRSASRPSTSRIPRKASADNLRPLSRNATDRSLVYVNGTEERGKKFGLARSSTKSSTTNGDKTSDDLSQMMSRASNFMTLAHVKINDVVLCLSYKGKGERNIEDVHNFVFRLPVLEYRNKTWSNLDLALRLKKDVIKALISHTPAILGNKLSHHRPNKQQQIRLRELASSTQVLSVSDSFANTHTAPSSDGGGSFISHSSASERSESPPRRSFTSTASPLGRSNSVTSSAARSLTMPHIISDSRSARSENIDPRDDGSHLFLESVPRPRTSDNRSLRQLNGGGDDDDSLAEGRRKNSLARIGQKLMGSREPRGPSLERK</sequence>
<reference evidence="5" key="1">
    <citation type="submission" date="2010-03" db="EMBL/GenBank/DDBJ databases">
        <title>Annotation of Blastomyces dermatitidis strain ATCC 18188.</title>
        <authorList>
            <consortium name="The Broad Institute Genome Sequencing Platform"/>
            <consortium name="Broad Institute Genome Sequencing Center for Infectious Disease."/>
            <person name="Cuomo C."/>
            <person name="Klein B."/>
            <person name="Sullivan T."/>
            <person name="Heitman J."/>
            <person name="Young S."/>
            <person name="Zeng Q."/>
            <person name="Gargeya S."/>
            <person name="Alvarado L."/>
            <person name="Berlin A.M."/>
            <person name="Chapman S.B."/>
            <person name="Chen Z."/>
            <person name="Freedman E."/>
            <person name="Gellesch M."/>
            <person name="Goldberg J."/>
            <person name="Griggs A."/>
            <person name="Gujja S."/>
            <person name="Heilman E."/>
            <person name="Heiman D."/>
            <person name="Howarth C."/>
            <person name="Mehta T."/>
            <person name="Neiman D."/>
            <person name="Pearson M."/>
            <person name="Roberts A."/>
            <person name="Saif S."/>
            <person name="Shea T."/>
            <person name="Shenoy N."/>
            <person name="Sisk P."/>
            <person name="Stolte C."/>
            <person name="Sykes S."/>
            <person name="White J."/>
            <person name="Yandava C."/>
            <person name="Haas B."/>
            <person name="Nusbaum C."/>
            <person name="Birren B."/>
        </authorList>
    </citation>
    <scope>NUCLEOTIDE SEQUENCE [LARGE SCALE GENOMIC DNA]</scope>
    <source>
        <strain evidence="5">ATCC 18188</strain>
    </source>
</reference>
<feature type="domain" description="FMP27/BLTP2/Hobbit GFWDK motif-containing RBG unit" evidence="2">
    <location>
        <begin position="1252"/>
        <end position="1411"/>
    </location>
</feature>
<feature type="compositionally biased region" description="Basic and acidic residues" evidence="1">
    <location>
        <begin position="2915"/>
        <end position="2927"/>
    </location>
</feature>
<feature type="compositionally biased region" description="Polar residues" evidence="1">
    <location>
        <begin position="94"/>
        <end position="105"/>
    </location>
</feature>
<feature type="compositionally biased region" description="Acidic residues" evidence="1">
    <location>
        <begin position="2022"/>
        <end position="2032"/>
    </location>
</feature>
<feature type="region of interest" description="Disordered" evidence="1">
    <location>
        <begin position="2523"/>
        <end position="2556"/>
    </location>
</feature>
<feature type="region of interest" description="Disordered" evidence="1">
    <location>
        <begin position="2789"/>
        <end position="2927"/>
    </location>
</feature>
<evidence type="ECO:0000259" key="3">
    <source>
        <dbReference type="SMART" id="SM01215"/>
    </source>
</evidence>